<name>A0A4Y1YNH4_9PROT</name>
<dbReference type="AlphaFoldDB" id="A0A4Y1YNH4"/>
<organism evidence="2 3">
    <name type="scientific">Nitrosomonas stercoris</name>
    <dbReference type="NCBI Taxonomy" id="1444684"/>
    <lineage>
        <taxon>Bacteria</taxon>
        <taxon>Pseudomonadati</taxon>
        <taxon>Pseudomonadota</taxon>
        <taxon>Betaproteobacteria</taxon>
        <taxon>Nitrosomonadales</taxon>
        <taxon>Nitrosomonadaceae</taxon>
        <taxon>Nitrosomonas</taxon>
    </lineage>
</organism>
<keyword evidence="1" id="KW-0472">Membrane</keyword>
<reference evidence="2 3" key="1">
    <citation type="submission" date="2019-06" db="EMBL/GenBank/DDBJ databases">
        <title>Nitrosomonas stercoris KYUHI-S whole genome shotgun sequence.</title>
        <authorList>
            <person name="Nakagawa T."/>
            <person name="Tsuchiya Y."/>
            <person name="Takahashi R."/>
        </authorList>
    </citation>
    <scope>NUCLEOTIDE SEQUENCE [LARGE SCALE GENOMIC DNA]</scope>
    <source>
        <strain evidence="2 3">KYUHI-S</strain>
    </source>
</reference>
<dbReference type="InterPro" id="IPR019670">
    <property type="entry name" value="DUF2523"/>
</dbReference>
<accession>A0A4Y1YNH4</accession>
<keyword evidence="3" id="KW-1185">Reference proteome</keyword>
<dbReference type="KEGG" id="nst:Nstercoris_01995"/>
<evidence type="ECO:0000256" key="1">
    <source>
        <dbReference type="SAM" id="Phobius"/>
    </source>
</evidence>
<proteinExistence type="predicted"/>
<dbReference type="Proteomes" id="UP000316473">
    <property type="component" value="Chromosome"/>
</dbReference>
<sequence length="96" mass="9729">MNILIPLGAFLEAAVGPLAIRVLTSLGIGVISYAGLSVGVTAALTYLQTQYAGIPSAAASLANLAGLGQCLGIISAAITFRVAFQVQRKTLGLLNK</sequence>
<evidence type="ECO:0000313" key="2">
    <source>
        <dbReference type="EMBL" id="BBL35720.1"/>
    </source>
</evidence>
<protein>
    <recommendedName>
        <fullName evidence="4">DUF2523 domain-containing protein</fullName>
    </recommendedName>
</protein>
<keyword evidence="1" id="KW-1133">Transmembrane helix</keyword>
<keyword evidence="1" id="KW-0812">Transmembrane</keyword>
<dbReference type="Pfam" id="PF10734">
    <property type="entry name" value="DUF2523"/>
    <property type="match status" value="1"/>
</dbReference>
<evidence type="ECO:0000313" key="3">
    <source>
        <dbReference type="Proteomes" id="UP000316473"/>
    </source>
</evidence>
<feature type="transmembrane region" description="Helical" evidence="1">
    <location>
        <begin position="25"/>
        <end position="47"/>
    </location>
</feature>
<dbReference type="EMBL" id="AP019755">
    <property type="protein sequence ID" value="BBL35720.1"/>
    <property type="molecule type" value="Genomic_DNA"/>
</dbReference>
<gene>
    <name evidence="2" type="ORF">Nstercoris_01995</name>
</gene>
<evidence type="ECO:0008006" key="4">
    <source>
        <dbReference type="Google" id="ProtNLM"/>
    </source>
</evidence>
<feature type="transmembrane region" description="Helical" evidence="1">
    <location>
        <begin position="59"/>
        <end position="84"/>
    </location>
</feature>